<dbReference type="InterPro" id="IPR031402">
    <property type="entry name" value="LYRIC"/>
</dbReference>
<gene>
    <name evidence="5" type="ORF">IHE44_0001156</name>
    <name evidence="4" type="ORF">IHE44_000979</name>
</gene>
<reference evidence="5" key="3">
    <citation type="submission" date="2022-01" db="EMBL/GenBank/DDBJ databases">
        <authorList>
            <person name="Rubenstein D.R."/>
        </authorList>
    </citation>
    <scope>NUCLEOTIDE SEQUENCE</scope>
    <source>
        <strain evidence="5">SS15</strain>
        <tissue evidence="5">Liver</tissue>
    </source>
</reference>
<dbReference type="GO" id="GO:0045766">
    <property type="term" value="P:positive regulation of angiogenesis"/>
    <property type="evidence" value="ECO:0007669"/>
    <property type="project" value="InterPro"/>
</dbReference>
<comment type="subcellular location">
    <subcellularLocation>
        <location evidence="1">Nucleus</location>
    </subcellularLocation>
</comment>
<proteinExistence type="predicted"/>
<evidence type="ECO:0000256" key="1">
    <source>
        <dbReference type="ARBA" id="ARBA00004123"/>
    </source>
</evidence>
<name>A0A835P1V7_9PASS</name>
<sequence>SGRFPSRPTPTPGASGSGGPARLFRGRDALGLSAPSPPRPVRASAKLGTAMAAGSWQEAAARWAEEAAAPVRDALSGGLGLLRAELGLELGLDPQALPTWLALAVPAALGLVLLGLLLAAACGGGLRKKPARSAAVRKGDEAVGAGLTAGGGQGKAAAPGPGQLNLKGDEQKKRNRKKLPEKAARPNGRSFLDVSEDEVIQTVRKDNIKQPVDMEKKNEKTKKKKKSKGDSKTVQDTSRLDGKEVDEGAWETKISNREKRQQRKRDKVLNDGGSGESNLQGIENTVTVSIEQLMPTPSLPVGLRKNKGEALLNAQINSSKPAKGESSIPQVSPGLSESHTVNGGSWNEKSVKISSQIGVGEEKWTSVPSTAAGKRKTETLAWGQDTGDANGNGKDWGVSLVGRPWKERSLFTPIGSNSESVSQAGTSDFQWDLSHAQAPVDDEWSGLNGLSSADPSSDWNAPAEEWGNWVDEEKVASVPQREERSDTQKISDNEREKAEPILQSSTSGKSKKKKKKKKKQGEEANSPAQDAEELDREAGEQFQADTSKVQAQQERAFSLKTISTSEPAKSEEAPSLAVSIEPSVIVSENNSDKITSQVPQMLQETDVSSPNIKQNSVPPPQNCCSECFALGFEFKVPHQSIQSLKKAGNLPNKLKRRKKQEEKRELPEMDIILYKFQTIFKNRTAVNTNIFKKESNETSHWITATATSAYFNIGASAHG</sequence>
<feature type="compositionally biased region" description="Basic residues" evidence="3">
    <location>
        <begin position="509"/>
        <end position="519"/>
    </location>
</feature>
<dbReference type="GO" id="GO:0043066">
    <property type="term" value="P:negative regulation of apoptotic process"/>
    <property type="evidence" value="ECO:0007669"/>
    <property type="project" value="InterPro"/>
</dbReference>
<keyword evidence="2" id="KW-0539">Nucleus</keyword>
<evidence type="ECO:0000313" key="5">
    <source>
        <dbReference type="EMBL" id="KAI1243528.1"/>
    </source>
</evidence>
<dbReference type="PANTHER" id="PTHR23251">
    <property type="entry name" value="LYSINE-RICH CEACAM1 CO-ISOLATED PROTEIN LYRIC PROTEIN"/>
    <property type="match status" value="1"/>
</dbReference>
<keyword evidence="6" id="KW-1185">Reference proteome</keyword>
<organism evidence="4">
    <name type="scientific">Lamprotornis superbus</name>
    <dbReference type="NCBI Taxonomy" id="245042"/>
    <lineage>
        <taxon>Eukaryota</taxon>
        <taxon>Metazoa</taxon>
        <taxon>Chordata</taxon>
        <taxon>Craniata</taxon>
        <taxon>Vertebrata</taxon>
        <taxon>Euteleostomi</taxon>
        <taxon>Archelosauria</taxon>
        <taxon>Archosauria</taxon>
        <taxon>Dinosauria</taxon>
        <taxon>Saurischia</taxon>
        <taxon>Theropoda</taxon>
        <taxon>Coelurosauria</taxon>
        <taxon>Aves</taxon>
        <taxon>Neognathae</taxon>
        <taxon>Neoaves</taxon>
        <taxon>Telluraves</taxon>
        <taxon>Australaves</taxon>
        <taxon>Passeriformes</taxon>
        <taxon>Sturnidae</taxon>
        <taxon>Lamprotornis</taxon>
    </lineage>
</organism>
<evidence type="ECO:0000313" key="4">
    <source>
        <dbReference type="EMBL" id="KAG0129385.1"/>
    </source>
</evidence>
<evidence type="ECO:0000313" key="6">
    <source>
        <dbReference type="Proteomes" id="UP000618051"/>
    </source>
</evidence>
<evidence type="ECO:0000256" key="2">
    <source>
        <dbReference type="ARBA" id="ARBA00023242"/>
    </source>
</evidence>
<dbReference type="GO" id="GO:0043123">
    <property type="term" value="P:positive regulation of canonical NF-kappaB signal transduction"/>
    <property type="evidence" value="ECO:0007669"/>
    <property type="project" value="InterPro"/>
</dbReference>
<protein>
    <submittedName>
        <fullName evidence="4">Protein LYRIC</fullName>
    </submittedName>
</protein>
<dbReference type="Pfam" id="PF15686">
    <property type="entry name" value="LYRIC"/>
    <property type="match status" value="1"/>
</dbReference>
<feature type="compositionally biased region" description="Polar residues" evidence="3">
    <location>
        <begin position="543"/>
        <end position="567"/>
    </location>
</feature>
<dbReference type="EMBL" id="JADDUC020000001">
    <property type="protein sequence ID" value="KAI1243528.1"/>
    <property type="molecule type" value="Genomic_DNA"/>
</dbReference>
<accession>A0A835P1V7</accession>
<dbReference type="GO" id="GO:0006357">
    <property type="term" value="P:regulation of transcription by RNA polymerase II"/>
    <property type="evidence" value="ECO:0007669"/>
    <property type="project" value="TreeGrafter"/>
</dbReference>
<feature type="region of interest" description="Disordered" evidence="3">
    <location>
        <begin position="364"/>
        <end position="395"/>
    </location>
</feature>
<feature type="compositionally biased region" description="Polar residues" evidence="3">
    <location>
        <begin position="327"/>
        <end position="346"/>
    </location>
</feature>
<reference evidence="5 6" key="2">
    <citation type="journal article" date="2021" name="J. Hered.">
        <title>Feather Gene Expression Elucidates the Developmental Basis of Plumage Iridescence in African Starlings.</title>
        <authorList>
            <person name="Rubenstein D.R."/>
            <person name="Corvelo A."/>
            <person name="MacManes M.D."/>
            <person name="Maia R."/>
            <person name="Narzisi G."/>
            <person name="Rousaki A."/>
            <person name="Vandenabeele P."/>
            <person name="Shawkey M.D."/>
            <person name="Solomon J."/>
        </authorList>
    </citation>
    <scope>NUCLEOTIDE SEQUENCE [LARGE SCALE GENOMIC DNA]</scope>
    <source>
        <strain evidence="5">SS15</strain>
    </source>
</reference>
<feature type="region of interest" description="Disordered" evidence="3">
    <location>
        <begin position="146"/>
        <end position="281"/>
    </location>
</feature>
<dbReference type="OrthoDB" id="8918651at2759"/>
<feature type="compositionally biased region" description="Basic and acidic residues" evidence="3">
    <location>
        <begin position="203"/>
        <end position="218"/>
    </location>
</feature>
<feature type="region of interest" description="Disordered" evidence="3">
    <location>
        <begin position="1"/>
        <end position="44"/>
    </location>
</feature>
<feature type="region of interest" description="Disordered" evidence="3">
    <location>
        <begin position="432"/>
        <end position="575"/>
    </location>
</feature>
<dbReference type="PANTHER" id="PTHR23251:SF0">
    <property type="entry name" value="PROTEIN LYRIC"/>
    <property type="match status" value="1"/>
</dbReference>
<dbReference type="AlphaFoldDB" id="A0A835P1V7"/>
<dbReference type="GO" id="GO:0005634">
    <property type="term" value="C:nucleus"/>
    <property type="evidence" value="ECO:0007669"/>
    <property type="project" value="UniProtKB-SubCell"/>
</dbReference>
<dbReference type="InterPro" id="IPR052305">
    <property type="entry name" value="TransReg_TumorExp"/>
</dbReference>
<dbReference type="EMBL" id="JADDUC010000012">
    <property type="protein sequence ID" value="KAG0129385.1"/>
    <property type="molecule type" value="Genomic_DNA"/>
</dbReference>
<feature type="compositionally biased region" description="Basic and acidic residues" evidence="3">
    <location>
        <begin position="471"/>
        <end position="499"/>
    </location>
</feature>
<feature type="compositionally biased region" description="Basic and acidic residues" evidence="3">
    <location>
        <begin position="228"/>
        <end position="246"/>
    </location>
</feature>
<reference evidence="4" key="1">
    <citation type="submission" date="2020-10" db="EMBL/GenBank/DDBJ databases">
        <title>Feather gene expression reveals the developmental basis of iridescence in African starlings.</title>
        <authorList>
            <person name="Rubenstein D.R."/>
        </authorList>
    </citation>
    <scope>NUCLEOTIDE SEQUENCE</scope>
    <source>
        <strain evidence="4">SS15</strain>
        <tissue evidence="4">Liver</tissue>
    </source>
</reference>
<dbReference type="Proteomes" id="UP000618051">
    <property type="component" value="Unassembled WGS sequence"/>
</dbReference>
<feature type="non-terminal residue" evidence="4">
    <location>
        <position position="1"/>
    </location>
</feature>
<feature type="compositionally biased region" description="Polar residues" evidence="3">
    <location>
        <begin position="448"/>
        <end position="459"/>
    </location>
</feature>
<evidence type="ECO:0000256" key="3">
    <source>
        <dbReference type="SAM" id="MobiDB-lite"/>
    </source>
</evidence>
<feature type="compositionally biased region" description="Basic and acidic residues" evidence="3">
    <location>
        <begin position="167"/>
        <end position="184"/>
    </location>
</feature>
<comment type="caution">
    <text evidence="4">The sequence shown here is derived from an EMBL/GenBank/DDBJ whole genome shotgun (WGS) entry which is preliminary data.</text>
</comment>
<feature type="region of interest" description="Disordered" evidence="3">
    <location>
        <begin position="318"/>
        <end position="346"/>
    </location>
</feature>
<dbReference type="GO" id="GO:0003712">
    <property type="term" value="F:transcription coregulator activity"/>
    <property type="evidence" value="ECO:0007669"/>
    <property type="project" value="TreeGrafter"/>
</dbReference>